<evidence type="ECO:0000256" key="4">
    <source>
        <dbReference type="ARBA" id="ARBA00022692"/>
    </source>
</evidence>
<protein>
    <recommendedName>
        <fullName evidence="15">Mitochondrial 2-oxoglutarate/malate carrier protein</fullName>
    </recommendedName>
</protein>
<evidence type="ECO:0000256" key="6">
    <source>
        <dbReference type="ARBA" id="ARBA00022792"/>
    </source>
</evidence>
<keyword evidence="4 10" id="KW-0812">Transmembrane</keyword>
<dbReference type="Pfam" id="PF00153">
    <property type="entry name" value="Mito_carr"/>
    <property type="match status" value="3"/>
</dbReference>
<keyword evidence="7" id="KW-1133">Transmembrane helix</keyword>
<dbReference type="InterPro" id="IPR023395">
    <property type="entry name" value="MCP_dom_sf"/>
</dbReference>
<keyword evidence="3 11" id="KW-0813">Transport</keyword>
<dbReference type="PROSITE" id="PS50920">
    <property type="entry name" value="SOLCAR"/>
    <property type="match status" value="3"/>
</dbReference>
<reference evidence="13" key="1">
    <citation type="submission" date="2020-05" db="EMBL/GenBank/DDBJ databases">
        <title>Phylogenomic resolution of chytrid fungi.</title>
        <authorList>
            <person name="Stajich J.E."/>
            <person name="Amses K."/>
            <person name="Simmons R."/>
            <person name="Seto K."/>
            <person name="Myers J."/>
            <person name="Bonds A."/>
            <person name="Quandt C.A."/>
            <person name="Barry K."/>
            <person name="Liu P."/>
            <person name="Grigoriev I."/>
            <person name="Longcore J.E."/>
            <person name="James T.Y."/>
        </authorList>
    </citation>
    <scope>NUCLEOTIDE SEQUENCE</scope>
    <source>
        <strain evidence="13">JEL0513</strain>
    </source>
</reference>
<evidence type="ECO:0000256" key="3">
    <source>
        <dbReference type="ARBA" id="ARBA00022448"/>
    </source>
</evidence>
<evidence type="ECO:0000313" key="14">
    <source>
        <dbReference type="Proteomes" id="UP001211907"/>
    </source>
</evidence>
<dbReference type="PANTHER" id="PTHR45618">
    <property type="entry name" value="MITOCHONDRIAL DICARBOXYLATE CARRIER-RELATED"/>
    <property type="match status" value="1"/>
</dbReference>
<keyword evidence="14" id="KW-1185">Reference proteome</keyword>
<sequence>MAAKQQQQSIMVATAATAPPATPTTSSTTNTSTSSASSLSLWAVVQPFVFGGLSGMTATTVIQPVDMVSGVWVGGEPIDQLPKLAWPIKVRIQLQGEGVKGKAVSPLSVASALLRTHGLGAFYTGLSAGLLRQATYTTARMGLFNTFMRALETTQGKPGIAERALAGLAAGGLGAVAGNPCDLALIRMQADGLAPPTLRKNYSSVFDAIIRISRQEGVLALWKGCGPTVVRAMALNLGMLSTYSEAKARFEPHLGANSTSTALASSAVAGFFASFFSLPFDFLKTRMQKQVPDAKTGQMLYKGTVDCAIKVFNKEGALAFYRGFGTYYIRIAPQ</sequence>
<comment type="caution">
    <text evidence="13">The sequence shown here is derived from an EMBL/GenBank/DDBJ whole genome shotgun (WGS) entry which is preliminary data.</text>
</comment>
<comment type="subcellular location">
    <subcellularLocation>
        <location evidence="1">Mitochondrion inner membrane</location>
        <topology evidence="1">Multi-pass membrane protein</topology>
    </subcellularLocation>
</comment>
<organism evidence="13 14">
    <name type="scientific">Physocladia obscura</name>
    <dbReference type="NCBI Taxonomy" id="109957"/>
    <lineage>
        <taxon>Eukaryota</taxon>
        <taxon>Fungi</taxon>
        <taxon>Fungi incertae sedis</taxon>
        <taxon>Chytridiomycota</taxon>
        <taxon>Chytridiomycota incertae sedis</taxon>
        <taxon>Chytridiomycetes</taxon>
        <taxon>Chytridiales</taxon>
        <taxon>Chytriomycetaceae</taxon>
        <taxon>Physocladia</taxon>
    </lineage>
</organism>
<dbReference type="EMBL" id="JADGJH010001100">
    <property type="protein sequence ID" value="KAJ3118998.1"/>
    <property type="molecule type" value="Genomic_DNA"/>
</dbReference>
<evidence type="ECO:0000256" key="11">
    <source>
        <dbReference type="RuleBase" id="RU000488"/>
    </source>
</evidence>
<evidence type="ECO:0000256" key="7">
    <source>
        <dbReference type="ARBA" id="ARBA00022989"/>
    </source>
</evidence>
<dbReference type="Proteomes" id="UP001211907">
    <property type="component" value="Unassembled WGS sequence"/>
</dbReference>
<evidence type="ECO:0000313" key="13">
    <source>
        <dbReference type="EMBL" id="KAJ3118998.1"/>
    </source>
</evidence>
<accession>A0AAD5XF64</accession>
<dbReference type="SUPFAM" id="SSF103506">
    <property type="entry name" value="Mitochondrial carrier"/>
    <property type="match status" value="1"/>
</dbReference>
<feature type="repeat" description="Solcar" evidence="10">
    <location>
        <begin position="158"/>
        <end position="249"/>
    </location>
</feature>
<dbReference type="InterPro" id="IPR018108">
    <property type="entry name" value="MCP_transmembrane"/>
</dbReference>
<dbReference type="InterPro" id="IPR050391">
    <property type="entry name" value="Mito_Metabolite_Transporter"/>
</dbReference>
<evidence type="ECO:0008006" key="15">
    <source>
        <dbReference type="Google" id="ProtNLM"/>
    </source>
</evidence>
<dbReference type="Gene3D" id="1.50.40.10">
    <property type="entry name" value="Mitochondrial carrier domain"/>
    <property type="match status" value="1"/>
</dbReference>
<name>A0AAD5XF64_9FUNG</name>
<feature type="repeat" description="Solcar" evidence="10">
    <location>
        <begin position="257"/>
        <end position="334"/>
    </location>
</feature>
<dbReference type="AlphaFoldDB" id="A0AAD5XF64"/>
<feature type="repeat" description="Solcar" evidence="10">
    <location>
        <begin position="46"/>
        <end position="150"/>
    </location>
</feature>
<feature type="compositionally biased region" description="Polar residues" evidence="12">
    <location>
        <begin position="1"/>
        <end position="11"/>
    </location>
</feature>
<feature type="region of interest" description="Disordered" evidence="12">
    <location>
        <begin position="1"/>
        <end position="32"/>
    </location>
</feature>
<evidence type="ECO:0000256" key="5">
    <source>
        <dbReference type="ARBA" id="ARBA00022737"/>
    </source>
</evidence>
<proteinExistence type="inferred from homology"/>
<keyword evidence="6" id="KW-0999">Mitochondrion inner membrane</keyword>
<keyword evidence="5" id="KW-0677">Repeat</keyword>
<keyword evidence="8" id="KW-0496">Mitochondrion</keyword>
<evidence type="ECO:0000256" key="2">
    <source>
        <dbReference type="ARBA" id="ARBA00006375"/>
    </source>
</evidence>
<evidence type="ECO:0000256" key="1">
    <source>
        <dbReference type="ARBA" id="ARBA00004448"/>
    </source>
</evidence>
<evidence type="ECO:0000256" key="8">
    <source>
        <dbReference type="ARBA" id="ARBA00023128"/>
    </source>
</evidence>
<evidence type="ECO:0000256" key="12">
    <source>
        <dbReference type="SAM" id="MobiDB-lite"/>
    </source>
</evidence>
<comment type="similarity">
    <text evidence="2 11">Belongs to the mitochondrial carrier (TC 2.A.29) family.</text>
</comment>
<evidence type="ECO:0000256" key="9">
    <source>
        <dbReference type="ARBA" id="ARBA00023136"/>
    </source>
</evidence>
<gene>
    <name evidence="13" type="ORF">HK100_000507</name>
</gene>
<keyword evidence="9 10" id="KW-0472">Membrane</keyword>
<feature type="compositionally biased region" description="Low complexity" evidence="12">
    <location>
        <begin position="13"/>
        <end position="32"/>
    </location>
</feature>
<dbReference type="FunFam" id="1.50.40.10:FF:000009">
    <property type="entry name" value="Mitochondrial 2-oxoglutarate/malate carrier protein"/>
    <property type="match status" value="1"/>
</dbReference>
<evidence type="ECO:0000256" key="10">
    <source>
        <dbReference type="PROSITE-ProRule" id="PRU00282"/>
    </source>
</evidence>
<dbReference type="GO" id="GO:0005743">
    <property type="term" value="C:mitochondrial inner membrane"/>
    <property type="evidence" value="ECO:0007669"/>
    <property type="project" value="UniProtKB-SubCell"/>
</dbReference>